<gene>
    <name evidence="3" type="primary">ykuV_2</name>
    <name evidence="3" type="ORF">NMY3_01039</name>
</gene>
<sequence>MNLIQLVIMIGIISVASIVGYIVINSTLFGYAIDESLKKSALIKDKVESLQKSMTNANINDDKGVNIDTMFQFKRAPEFQKIEDNINTKSNMPVTIASLKGDVVLVNFWTYSCINVLRTLPHLEDWDTKYADSGLVIVGIHTPEFEFEKNTENVKSALQRYGIKYPVLQDNVYGTWNAYENSYWPRMYLVDAQGYIRYDKIGESDYDRTEKVIQFLLNERNANKSIKNINHNNNTYPYFDNSKVIQNATNNTVANFLRQPVDFSKIQTPELYFGNQSSRSAIGNPEGFHLGQTIDYFLPSSYTSSSMSNSSTKPNTIYLEGKWKNNPDNVELQSNTGHILLDYSAKSVNIVVGVNSSDKNESQVTVYENNSLISNKSKGIDIGINSKFIANEPRLYNIVNHGSYSDDSHILLIEIHGKGLQAYVFTFG</sequence>
<keyword evidence="3" id="KW-0560">Oxidoreductase</keyword>
<dbReference type="GO" id="GO:0016491">
    <property type="term" value="F:oxidoreductase activity"/>
    <property type="evidence" value="ECO:0007669"/>
    <property type="project" value="UniProtKB-KW"/>
</dbReference>
<dbReference type="SUPFAM" id="SSF52833">
    <property type="entry name" value="Thioredoxin-like"/>
    <property type="match status" value="1"/>
</dbReference>
<dbReference type="EMBL" id="CP012850">
    <property type="protein sequence ID" value="ALI35244.1"/>
    <property type="molecule type" value="Genomic_DNA"/>
</dbReference>
<organism evidence="3 4">
    <name type="scientific">Candidatus Nitrosocosmicus oleophilus</name>
    <dbReference type="NCBI Taxonomy" id="1353260"/>
    <lineage>
        <taxon>Archaea</taxon>
        <taxon>Nitrososphaerota</taxon>
        <taxon>Nitrososphaeria</taxon>
        <taxon>Nitrososphaerales</taxon>
        <taxon>Nitrososphaeraceae</taxon>
        <taxon>Candidatus Nitrosocosmicus</taxon>
    </lineage>
</organism>
<feature type="domain" description="Thioredoxin" evidence="2">
    <location>
        <begin position="70"/>
        <end position="218"/>
    </location>
</feature>
<dbReference type="Gene3D" id="3.40.30.10">
    <property type="entry name" value="Glutaredoxin"/>
    <property type="match status" value="1"/>
</dbReference>
<dbReference type="GO" id="GO:0016209">
    <property type="term" value="F:antioxidant activity"/>
    <property type="evidence" value="ECO:0007669"/>
    <property type="project" value="InterPro"/>
</dbReference>
<dbReference type="PANTHER" id="PTHR42852:SF13">
    <property type="entry name" value="PROTEIN DIPZ"/>
    <property type="match status" value="1"/>
</dbReference>
<dbReference type="InterPro" id="IPR041017">
    <property type="entry name" value="Thioredoxin_10"/>
</dbReference>
<evidence type="ECO:0000313" key="4">
    <source>
        <dbReference type="Proteomes" id="UP000058925"/>
    </source>
</evidence>
<dbReference type="InterPro" id="IPR000866">
    <property type="entry name" value="AhpC/TSA"/>
</dbReference>
<dbReference type="Gene3D" id="2.60.120.260">
    <property type="entry name" value="Galactose-binding domain-like"/>
    <property type="match status" value="1"/>
</dbReference>
<dbReference type="InterPro" id="IPR050553">
    <property type="entry name" value="Thioredoxin_ResA/DsbE_sf"/>
</dbReference>
<dbReference type="Pfam" id="PF17991">
    <property type="entry name" value="Thioredoxin_10"/>
    <property type="match status" value="1"/>
</dbReference>
<evidence type="ECO:0000256" key="1">
    <source>
        <dbReference type="SAM" id="Phobius"/>
    </source>
</evidence>
<evidence type="ECO:0000259" key="2">
    <source>
        <dbReference type="PROSITE" id="PS51352"/>
    </source>
</evidence>
<dbReference type="Pfam" id="PF00578">
    <property type="entry name" value="AhpC-TSA"/>
    <property type="match status" value="1"/>
</dbReference>
<dbReference type="KEGG" id="taa:NMY3_01039"/>
<accession>A0A654LUX6</accession>
<proteinExistence type="predicted"/>
<dbReference type="GeneID" id="60421154"/>
<dbReference type="PANTHER" id="PTHR42852">
    <property type="entry name" value="THIOL:DISULFIDE INTERCHANGE PROTEIN DSBE"/>
    <property type="match status" value="1"/>
</dbReference>
<dbReference type="RefSeq" id="WP_196817755.1">
    <property type="nucleotide sequence ID" value="NZ_CP012850.1"/>
</dbReference>
<dbReference type="AlphaFoldDB" id="A0A654LUX6"/>
<keyword evidence="4" id="KW-1185">Reference proteome</keyword>
<keyword evidence="1" id="KW-1133">Transmembrane helix</keyword>
<dbReference type="Proteomes" id="UP000058925">
    <property type="component" value="Chromosome"/>
</dbReference>
<dbReference type="InterPro" id="IPR036249">
    <property type="entry name" value="Thioredoxin-like_sf"/>
</dbReference>
<dbReference type="PROSITE" id="PS51352">
    <property type="entry name" value="THIOREDOXIN_2"/>
    <property type="match status" value="1"/>
</dbReference>
<dbReference type="InterPro" id="IPR013766">
    <property type="entry name" value="Thioredoxin_domain"/>
</dbReference>
<keyword evidence="1" id="KW-0812">Transmembrane</keyword>
<reference evidence="4" key="1">
    <citation type="submission" date="2015-10" db="EMBL/GenBank/DDBJ databases">
        <title>Niche specialization of a soil ammonia-oxidizing archaeon, Candidatus Nitrosocosmicus oleophilus.</title>
        <authorList>
            <person name="Jung M.-Y."/>
            <person name="Rhee S.-K."/>
        </authorList>
    </citation>
    <scope>NUCLEOTIDE SEQUENCE [LARGE SCALE GENOMIC DNA]</scope>
    <source>
        <strain evidence="4">MY3</strain>
    </source>
</reference>
<name>A0A654LUX6_9ARCH</name>
<dbReference type="EC" id="1.8.-.-" evidence="3"/>
<protein>
    <submittedName>
        <fullName evidence="3">Thiol-disulfide oxidoreductase YkuV</fullName>
        <ecNumber evidence="3">1.8.-.-</ecNumber>
    </submittedName>
</protein>
<dbReference type="OrthoDB" id="9006at2157"/>
<evidence type="ECO:0000313" key="3">
    <source>
        <dbReference type="EMBL" id="ALI35244.1"/>
    </source>
</evidence>
<keyword evidence="1" id="KW-0472">Membrane</keyword>
<feature type="transmembrane region" description="Helical" evidence="1">
    <location>
        <begin position="6"/>
        <end position="33"/>
    </location>
</feature>